<dbReference type="Pfam" id="PF05170">
    <property type="entry name" value="AsmA"/>
    <property type="match status" value="1"/>
</dbReference>
<organism evidence="4 5">
    <name type="scientific">Devosia litorisediminis</name>
    <dbReference type="NCBI Taxonomy" id="2829817"/>
    <lineage>
        <taxon>Bacteria</taxon>
        <taxon>Pseudomonadati</taxon>
        <taxon>Pseudomonadota</taxon>
        <taxon>Alphaproteobacteria</taxon>
        <taxon>Hyphomicrobiales</taxon>
        <taxon>Devosiaceae</taxon>
        <taxon>Devosia</taxon>
    </lineage>
</organism>
<reference evidence="4" key="1">
    <citation type="submission" date="2021-04" db="EMBL/GenBank/DDBJ databases">
        <title>Devosia litorisediminis sp. nov., isolated from a sand dune.</title>
        <authorList>
            <person name="Park S."/>
            <person name="Yoon J.-H."/>
        </authorList>
    </citation>
    <scope>NUCLEOTIDE SEQUENCE</scope>
    <source>
        <strain evidence="4">BSSL-BM10</strain>
    </source>
</reference>
<sequence>MPTLWRINSDDPRAVLNRIYIVVGMLAIIVLGGAFIAPYLIQWGDYRTRMEELATGVLGTPVTIRGDIAFALLPQPRLSFTDVLVGSPEEPAATVDSVEAEFSLMDFLRDNYDLTRLVLRGPVIDFSIDENGLFGSGVNVNTAGGGVALGQASIVDGTIRLMDRRADQNFVADDVDGDLRLSSFSGPFQFQGSGVFRSERYTFRLNSSQLDAAGHSRLSAFVQPDSGRFSFASEGLLTPGIAPRFDGAMTYRETPVLADRADDIRGDLVLESKMTASTDRVVLTGYTLQPDENRAGTRLTGAASIQLGARQSFDAVVSGGVFSLPPRDAKEDPDTKPYEAVRLLAELPAPLIPPMPGRIGLDLAEVGLRGFALRNVRLDASTDGELWTVEQFVAQLPGDTAVRASGALRRETSYPAFRGQFSISSARLDGLAHLWRKPREDNALFNQAGVLTGNVMLTGDALRVSEGQLTLNAVSHAVELRVGFGEEKRLDVVGHFAGLGVQGSTVLGALLPDGMAEPGFGISFPEGSFSLTAQKARVLGYDGRAMVAEGQWDARSISFARLSADDWGGLGLDVTATAAGSLAQPTVSGSGRLSIARADAPGLAGLYDLFSVPADWRAALAASAPLEVLIDLEEGDRDGAQILTLGGTLGAADLDLRAELEGGLVGLRTAPLRLTATLETDDSVALSAQLGLGDAPLFENDDMLVSLGLEGSPSNSLDSRINLSSGDEALGFAGYLVATDSGEVQGTGTLDVTLADAGGLARIIGAPGLSLPHAQASAAFHFEGGRLVRLAEIEGRSGDVAFSGVLSFDRARDAANVTGAVAIDTVSVEGLAATLFGRTGMIGANGGWPQGPIGIGDQARATRGTIAVTANGLAAGGVERLGATGFDLVWDETRVRLARFEAAIGAGTAKLDISVCCAGPLAEKTVSGRLSLTDAAIEALAPPAVARALAGRVAGGVQFNGTGASIAEVIGTLAGEGNFTLADFAVTQLSPAVFETLAGLDDVLNMDGDALRAIMGLALGQGRFVAPKAAGAFSIAGGVMRLNNFIVDGDGARLAGDLNLDTGTLGLGGDFSLTPVGFDAADSLIVPDTARIFTRLGGTLLAPETLLDLDEMVAAIQVRANELEVDRLEALRAADAARQREAAEARNALIEAQRQRAAEEAARVAAEEAARQAEEEAAQQAIEAEALRQQQQVQPVQPAPSETQIFEGPLSLELPPAVNQRNNFRVNEPLF</sequence>
<dbReference type="GO" id="GO:0005886">
    <property type="term" value="C:plasma membrane"/>
    <property type="evidence" value="ECO:0007669"/>
    <property type="project" value="TreeGrafter"/>
</dbReference>
<dbReference type="PANTHER" id="PTHR30441">
    <property type="entry name" value="DUF748 DOMAIN-CONTAINING PROTEIN"/>
    <property type="match status" value="1"/>
</dbReference>
<dbReference type="InterPro" id="IPR052894">
    <property type="entry name" value="AsmA-related"/>
</dbReference>
<dbReference type="AlphaFoldDB" id="A0A942I4T4"/>
<name>A0A942I4T4_9HYPH</name>
<feature type="coiled-coil region" evidence="1">
    <location>
        <begin position="1120"/>
        <end position="1190"/>
    </location>
</feature>
<keyword evidence="5" id="KW-1185">Reference proteome</keyword>
<accession>A0A942I4T4</accession>
<dbReference type="PANTHER" id="PTHR30441:SF4">
    <property type="entry name" value="PROTEIN ASMA"/>
    <property type="match status" value="1"/>
</dbReference>
<protein>
    <submittedName>
        <fullName evidence="4">AsmA family protein</fullName>
    </submittedName>
</protein>
<evidence type="ECO:0000256" key="1">
    <source>
        <dbReference type="SAM" id="Coils"/>
    </source>
</evidence>
<dbReference type="GO" id="GO:0090313">
    <property type="term" value="P:regulation of protein targeting to membrane"/>
    <property type="evidence" value="ECO:0007669"/>
    <property type="project" value="TreeGrafter"/>
</dbReference>
<dbReference type="EMBL" id="JAGXTP010000001">
    <property type="protein sequence ID" value="MBS3847821.1"/>
    <property type="molecule type" value="Genomic_DNA"/>
</dbReference>
<evidence type="ECO:0000313" key="5">
    <source>
        <dbReference type="Proteomes" id="UP000678281"/>
    </source>
</evidence>
<evidence type="ECO:0000313" key="4">
    <source>
        <dbReference type="EMBL" id="MBS3847821.1"/>
    </source>
</evidence>
<keyword evidence="2" id="KW-0472">Membrane</keyword>
<proteinExistence type="predicted"/>
<comment type="caution">
    <text evidence="4">The sequence shown here is derived from an EMBL/GenBank/DDBJ whole genome shotgun (WGS) entry which is preliminary data.</text>
</comment>
<feature type="domain" description="AsmA" evidence="3">
    <location>
        <begin position="21"/>
        <end position="132"/>
    </location>
</feature>
<dbReference type="Proteomes" id="UP000678281">
    <property type="component" value="Unassembled WGS sequence"/>
</dbReference>
<keyword evidence="2" id="KW-1133">Transmembrane helix</keyword>
<keyword evidence="2" id="KW-0812">Transmembrane</keyword>
<evidence type="ECO:0000259" key="3">
    <source>
        <dbReference type="Pfam" id="PF05170"/>
    </source>
</evidence>
<dbReference type="RefSeq" id="WP_212657412.1">
    <property type="nucleotide sequence ID" value="NZ_JAGXTP010000001.1"/>
</dbReference>
<dbReference type="InterPro" id="IPR007844">
    <property type="entry name" value="AsmA"/>
</dbReference>
<feature type="transmembrane region" description="Helical" evidence="2">
    <location>
        <begin position="20"/>
        <end position="41"/>
    </location>
</feature>
<evidence type="ECO:0000256" key="2">
    <source>
        <dbReference type="SAM" id="Phobius"/>
    </source>
</evidence>
<gene>
    <name evidence="4" type="ORF">KD146_03825</name>
</gene>
<keyword evidence="1" id="KW-0175">Coiled coil</keyword>